<evidence type="ECO:0000259" key="4">
    <source>
        <dbReference type="Pfam" id="PF08241"/>
    </source>
</evidence>
<feature type="domain" description="Methyltransferase type 11" evidence="4">
    <location>
        <begin position="40"/>
        <end position="130"/>
    </location>
</feature>
<comment type="similarity">
    <text evidence="1">Belongs to the methyltransferase superfamily.</text>
</comment>
<name>A0A563EU08_9PSEU</name>
<dbReference type="Gene3D" id="3.40.50.150">
    <property type="entry name" value="Vaccinia Virus protein VP39"/>
    <property type="match status" value="1"/>
</dbReference>
<comment type="caution">
    <text evidence="5">The sequence shown here is derived from an EMBL/GenBank/DDBJ whole genome shotgun (WGS) entry which is preliminary data.</text>
</comment>
<reference evidence="5 6" key="1">
    <citation type="submission" date="2019-07" db="EMBL/GenBank/DDBJ databases">
        <title>Lentzea xizangensis sp. nov., isolated from Qinghai-Tibetan Plateau Soils.</title>
        <authorList>
            <person name="Huang J."/>
        </authorList>
    </citation>
    <scope>NUCLEOTIDE SEQUENCE [LARGE SCALE GENOMIC DNA]</scope>
    <source>
        <strain evidence="5 6">FXJ1.1311</strain>
    </source>
</reference>
<protein>
    <submittedName>
        <fullName evidence="5">Methyltransferase domain-containing protein</fullName>
    </submittedName>
</protein>
<evidence type="ECO:0000256" key="1">
    <source>
        <dbReference type="ARBA" id="ARBA00008361"/>
    </source>
</evidence>
<dbReference type="SUPFAM" id="SSF53335">
    <property type="entry name" value="S-adenosyl-L-methionine-dependent methyltransferases"/>
    <property type="match status" value="1"/>
</dbReference>
<organism evidence="5 6">
    <name type="scientific">Lentzea tibetensis</name>
    <dbReference type="NCBI Taxonomy" id="2591470"/>
    <lineage>
        <taxon>Bacteria</taxon>
        <taxon>Bacillati</taxon>
        <taxon>Actinomycetota</taxon>
        <taxon>Actinomycetes</taxon>
        <taxon>Pseudonocardiales</taxon>
        <taxon>Pseudonocardiaceae</taxon>
        <taxon>Lentzea</taxon>
    </lineage>
</organism>
<dbReference type="GO" id="GO:0032259">
    <property type="term" value="P:methylation"/>
    <property type="evidence" value="ECO:0007669"/>
    <property type="project" value="UniProtKB-KW"/>
</dbReference>
<gene>
    <name evidence="5" type="ORF">FKR81_16460</name>
</gene>
<dbReference type="GO" id="GO:0008757">
    <property type="term" value="F:S-adenosylmethionine-dependent methyltransferase activity"/>
    <property type="evidence" value="ECO:0007669"/>
    <property type="project" value="InterPro"/>
</dbReference>
<dbReference type="PANTHER" id="PTHR44942">
    <property type="entry name" value="METHYLTRANSF_11 DOMAIN-CONTAINING PROTEIN"/>
    <property type="match status" value="1"/>
</dbReference>
<dbReference type="PANTHER" id="PTHR44942:SF4">
    <property type="entry name" value="METHYLTRANSFERASE TYPE 11 DOMAIN-CONTAINING PROTEIN"/>
    <property type="match status" value="1"/>
</dbReference>
<dbReference type="InterPro" id="IPR051052">
    <property type="entry name" value="Diverse_substrate_MTase"/>
</dbReference>
<dbReference type="EMBL" id="VOBR01000009">
    <property type="protein sequence ID" value="TWP51207.1"/>
    <property type="molecule type" value="Genomic_DNA"/>
</dbReference>
<evidence type="ECO:0000256" key="3">
    <source>
        <dbReference type="ARBA" id="ARBA00022679"/>
    </source>
</evidence>
<keyword evidence="2 5" id="KW-0489">Methyltransferase</keyword>
<dbReference type="Proteomes" id="UP000316639">
    <property type="component" value="Unassembled WGS sequence"/>
</dbReference>
<evidence type="ECO:0000256" key="2">
    <source>
        <dbReference type="ARBA" id="ARBA00022603"/>
    </source>
</evidence>
<dbReference type="RefSeq" id="WP_146352840.1">
    <property type="nucleotide sequence ID" value="NZ_VOBR01000009.1"/>
</dbReference>
<evidence type="ECO:0000313" key="6">
    <source>
        <dbReference type="Proteomes" id="UP000316639"/>
    </source>
</evidence>
<proteinExistence type="inferred from homology"/>
<evidence type="ECO:0000313" key="5">
    <source>
        <dbReference type="EMBL" id="TWP51207.1"/>
    </source>
</evidence>
<dbReference type="InterPro" id="IPR029063">
    <property type="entry name" value="SAM-dependent_MTases_sf"/>
</dbReference>
<dbReference type="OrthoDB" id="3636702at2"/>
<keyword evidence="6" id="KW-1185">Reference proteome</keyword>
<dbReference type="InterPro" id="IPR013216">
    <property type="entry name" value="Methyltransf_11"/>
</dbReference>
<accession>A0A563EU08</accession>
<sequence length="246" mass="26624">MSDSWTRSITYLDTVAGCSGADYKRGVRFALDLRPGQTVLDVGCGPGTDLGDLVTRGGTVIGVDRDPVMVLEARDRHPHADVRECDAHALPLADGTVDRVRVDRMLHQVDDPRQVLAEVRRVLKPGGIAVVAQPDWDTLVVDPGDVEVNRALTRYIGASIQRHSTVGRAVPRIGAEVGFEVLDVTTTAPVFRDHAEAEMVLGLGRNAIRAAQAGLIDEKAARRWVSELETGPFLATFTIFTVVLQA</sequence>
<dbReference type="AlphaFoldDB" id="A0A563EU08"/>
<dbReference type="Pfam" id="PF08241">
    <property type="entry name" value="Methyltransf_11"/>
    <property type="match status" value="1"/>
</dbReference>
<dbReference type="CDD" id="cd02440">
    <property type="entry name" value="AdoMet_MTases"/>
    <property type="match status" value="1"/>
</dbReference>
<keyword evidence="3 5" id="KW-0808">Transferase</keyword>